<dbReference type="InterPro" id="IPR007351">
    <property type="entry name" value="YjbR"/>
</dbReference>
<dbReference type="Pfam" id="PF04237">
    <property type="entry name" value="YjbR"/>
    <property type="match status" value="1"/>
</dbReference>
<organism evidence="1">
    <name type="scientific">Ligilactobacillus ruminis</name>
    <dbReference type="NCBI Taxonomy" id="1623"/>
    <lineage>
        <taxon>Bacteria</taxon>
        <taxon>Bacillati</taxon>
        <taxon>Bacillota</taxon>
        <taxon>Bacilli</taxon>
        <taxon>Lactobacillales</taxon>
        <taxon>Lactobacillaceae</taxon>
        <taxon>Ligilactobacillus</taxon>
    </lineage>
</organism>
<dbReference type="PANTHER" id="PTHR35145:SF1">
    <property type="entry name" value="CYTOPLASMIC PROTEIN"/>
    <property type="match status" value="1"/>
</dbReference>
<proteinExistence type="predicted"/>
<accession>A0A6A8H9T4</accession>
<keyword evidence="1" id="KW-0238">DNA-binding</keyword>
<dbReference type="Gene3D" id="3.90.1150.30">
    <property type="match status" value="1"/>
</dbReference>
<sequence>MNRDDFEKFVIQNYDASFDYPWKKSPKNEVFRHKNSKKWFALVMNVQKKWLGSDEEGVIDVVNLKCDKELVGSLQKEHGIFKAYHMNKENWVTVVIDGGVSDEKLKSLVRMSYDLTSGK</sequence>
<dbReference type="AlphaFoldDB" id="A0A6A8H9T4"/>
<gene>
    <name evidence="1" type="ORF">GKC89_03030</name>
</gene>
<name>A0A6A8H9T4_9LACO</name>
<dbReference type="GO" id="GO:0003677">
    <property type="term" value="F:DNA binding"/>
    <property type="evidence" value="ECO:0007669"/>
    <property type="project" value="UniProtKB-KW"/>
</dbReference>
<dbReference type="InterPro" id="IPR058532">
    <property type="entry name" value="YjbR/MT2646/Rv2570-like"/>
</dbReference>
<dbReference type="EMBL" id="WKOD01000005">
    <property type="protein sequence ID" value="MSA68100.1"/>
    <property type="molecule type" value="Genomic_DNA"/>
</dbReference>
<evidence type="ECO:0000313" key="1">
    <source>
        <dbReference type="EMBL" id="MSA68100.1"/>
    </source>
</evidence>
<dbReference type="PANTHER" id="PTHR35145">
    <property type="entry name" value="CYTOPLASMIC PROTEIN-RELATED"/>
    <property type="match status" value="1"/>
</dbReference>
<dbReference type="RefSeq" id="WP_172974621.1">
    <property type="nucleotide sequence ID" value="NZ_WKNS01000005.1"/>
</dbReference>
<dbReference type="SUPFAM" id="SSF142906">
    <property type="entry name" value="YjbR-like"/>
    <property type="match status" value="1"/>
</dbReference>
<protein>
    <submittedName>
        <fullName evidence="1">MmcQ/YjbR family DNA-binding protein</fullName>
    </submittedName>
</protein>
<comment type="caution">
    <text evidence="1">The sequence shown here is derived from an EMBL/GenBank/DDBJ whole genome shotgun (WGS) entry which is preliminary data.</text>
</comment>
<reference evidence="1" key="1">
    <citation type="journal article" date="2019" name="Nat. Med.">
        <title>A library of human gut bacterial isolates paired with longitudinal multiomics data enables mechanistic microbiome research.</title>
        <authorList>
            <person name="Poyet M."/>
            <person name="Groussin M."/>
            <person name="Gibbons S.M."/>
            <person name="Avila-Pacheco J."/>
            <person name="Jiang X."/>
            <person name="Kearney S.M."/>
            <person name="Perrotta A.R."/>
            <person name="Berdy B."/>
            <person name="Zhao S."/>
            <person name="Lieberman T.D."/>
            <person name="Swanson P.K."/>
            <person name="Smith M."/>
            <person name="Roesemann S."/>
            <person name="Alexander J.E."/>
            <person name="Rich S.A."/>
            <person name="Livny J."/>
            <person name="Vlamakis H."/>
            <person name="Clish C."/>
            <person name="Bullock K."/>
            <person name="Deik A."/>
            <person name="Scott J."/>
            <person name="Pierce K.A."/>
            <person name="Xavier R.J."/>
            <person name="Alm E.J."/>
        </authorList>
    </citation>
    <scope>NUCLEOTIDE SEQUENCE</scope>
    <source>
        <strain evidence="1">BIOML-A18</strain>
    </source>
</reference>
<dbReference type="InterPro" id="IPR038056">
    <property type="entry name" value="YjbR-like_sf"/>
</dbReference>